<sequence length="381" mass="42960">MILKGIDNLKSYDATFKNKRLGLITSISGVDNNLNSTIDILHERYHITALFAPEHGVRGDKDAGQTVATYTDEETGLPVYSLYREDSKRFTKEMLENVDAIVYDIQDLGVRYYTFISTMIYAMEDCAKFGKELIILDRPNPLGGETIDGNVLEPEYKSFIGAYPIATRYGLTIGELANMVNEEENLSCNLTIIPCSGLKRSALFPELGQTFIMPSLGIPRFDTALLYTGTCLFEGTNVSEGRGTSCPFEIIGAPYIDSIRLLTYLRTKNLPGVAFTPAYFNPTSSKHKGEFCQGIHIHITDYHSYESYKTGLVVLEAIKELFPEKFSFLKPISEGKKPFISLLAGSNIFEKENWSSIEILEKNQVQLEKFKSRKEKYHLYQ</sequence>
<dbReference type="Pfam" id="PF07075">
    <property type="entry name" value="NamZ_N"/>
    <property type="match status" value="1"/>
</dbReference>
<dbReference type="InterPro" id="IPR048503">
    <property type="entry name" value="NamZ_C"/>
</dbReference>
<evidence type="ECO:0000259" key="1">
    <source>
        <dbReference type="Pfam" id="PF07075"/>
    </source>
</evidence>
<accession>A0A3D2X8P2</accession>
<gene>
    <name evidence="3" type="ORF">DHW61_10930</name>
</gene>
<dbReference type="Pfam" id="PF20732">
    <property type="entry name" value="NamZ_C"/>
    <property type="match status" value="1"/>
</dbReference>
<dbReference type="GO" id="GO:0033922">
    <property type="term" value="F:peptidoglycan beta-N-acetylmuramidase activity"/>
    <property type="evidence" value="ECO:0007669"/>
    <property type="project" value="InterPro"/>
</dbReference>
<name>A0A3D2X8P2_9FIRM</name>
<dbReference type="PIRSF" id="PIRSF016719">
    <property type="entry name" value="UCP016719"/>
    <property type="match status" value="1"/>
</dbReference>
<dbReference type="PANTHER" id="PTHR42915:SF1">
    <property type="entry name" value="PEPTIDOGLYCAN BETA-N-ACETYLMURAMIDASE NAMZ"/>
    <property type="match status" value="1"/>
</dbReference>
<feature type="domain" description="Peptidoglycan beta-N-acetylmuramidase NamZ C-terminal" evidence="2">
    <location>
        <begin position="225"/>
        <end position="380"/>
    </location>
</feature>
<organism evidence="3 4">
    <name type="scientific">Lachnoclostridium phytofermentans</name>
    <dbReference type="NCBI Taxonomy" id="66219"/>
    <lineage>
        <taxon>Bacteria</taxon>
        <taxon>Bacillati</taxon>
        <taxon>Bacillota</taxon>
        <taxon>Clostridia</taxon>
        <taxon>Lachnospirales</taxon>
        <taxon>Lachnospiraceae</taxon>
    </lineage>
</organism>
<comment type="caution">
    <text evidence="3">The sequence shown here is derived from an EMBL/GenBank/DDBJ whole genome shotgun (WGS) entry which is preliminary data.</text>
</comment>
<dbReference type="AlphaFoldDB" id="A0A3D2X8P2"/>
<dbReference type="Gene3D" id="3.40.50.12170">
    <property type="entry name" value="Uncharacterised protein PF07075, DUF1343"/>
    <property type="match status" value="1"/>
</dbReference>
<dbReference type="Proteomes" id="UP000262969">
    <property type="component" value="Unassembled WGS sequence"/>
</dbReference>
<feature type="domain" description="Peptidoglycan beta-N-acetylmuramidase NamZ N-terminal" evidence="1">
    <location>
        <begin position="22"/>
        <end position="221"/>
    </location>
</feature>
<dbReference type="InterPro" id="IPR048502">
    <property type="entry name" value="NamZ_N"/>
</dbReference>
<protein>
    <submittedName>
        <fullName evidence="3">DUF1343 domain-containing protein</fullName>
    </submittedName>
</protein>
<proteinExistence type="predicted"/>
<evidence type="ECO:0000313" key="4">
    <source>
        <dbReference type="Proteomes" id="UP000262969"/>
    </source>
</evidence>
<reference evidence="3 4" key="1">
    <citation type="journal article" date="2018" name="Nat. Biotechnol.">
        <title>A standardized bacterial taxonomy based on genome phylogeny substantially revises the tree of life.</title>
        <authorList>
            <person name="Parks D.H."/>
            <person name="Chuvochina M."/>
            <person name="Waite D.W."/>
            <person name="Rinke C."/>
            <person name="Skarshewski A."/>
            <person name="Chaumeil P.A."/>
            <person name="Hugenholtz P."/>
        </authorList>
    </citation>
    <scope>NUCLEOTIDE SEQUENCE [LARGE SCALE GENOMIC DNA]</scope>
    <source>
        <strain evidence="3">UBA11728</strain>
    </source>
</reference>
<dbReference type="InterPro" id="IPR008302">
    <property type="entry name" value="NamZ"/>
</dbReference>
<dbReference type="PANTHER" id="PTHR42915">
    <property type="entry name" value="HYPOTHETICAL 460 KDA PROTEIN IN FEUA-SIGW INTERGENIC REGION [PRECURSOR]"/>
    <property type="match status" value="1"/>
</dbReference>
<dbReference type="EMBL" id="DPVV01000366">
    <property type="protein sequence ID" value="HCL02905.1"/>
    <property type="molecule type" value="Genomic_DNA"/>
</dbReference>
<dbReference type="Gene3D" id="3.90.1150.140">
    <property type="match status" value="1"/>
</dbReference>
<evidence type="ECO:0000259" key="2">
    <source>
        <dbReference type="Pfam" id="PF20732"/>
    </source>
</evidence>
<evidence type="ECO:0000313" key="3">
    <source>
        <dbReference type="EMBL" id="HCL02905.1"/>
    </source>
</evidence>